<dbReference type="PANTHER" id="PTHR42703">
    <property type="entry name" value="NADH DEHYDROGENASE"/>
    <property type="match status" value="1"/>
</dbReference>
<feature type="transmembrane region" description="Helical" evidence="9">
    <location>
        <begin position="451"/>
        <end position="468"/>
    </location>
</feature>
<protein>
    <submittedName>
        <fullName evidence="11">Monovalent cation/H+ antiporter subunit D</fullName>
        <ecNumber evidence="11">1.6.5.3</ecNumber>
    </submittedName>
</protein>
<dbReference type="RefSeq" id="WP_053433865.1">
    <property type="nucleotide sequence ID" value="NZ_LGUF01000007.1"/>
</dbReference>
<feature type="transmembrane region" description="Helical" evidence="9">
    <location>
        <begin position="341"/>
        <end position="359"/>
    </location>
</feature>
<evidence type="ECO:0000313" key="11">
    <source>
        <dbReference type="EMBL" id="KON86505.1"/>
    </source>
</evidence>
<dbReference type="InterPro" id="IPR001750">
    <property type="entry name" value="ND/Mrp_TM"/>
</dbReference>
<evidence type="ECO:0000259" key="10">
    <source>
        <dbReference type="Pfam" id="PF00361"/>
    </source>
</evidence>
<keyword evidence="3" id="KW-0050">Antiport</keyword>
<evidence type="ECO:0000256" key="3">
    <source>
        <dbReference type="ARBA" id="ARBA00022449"/>
    </source>
</evidence>
<feature type="transmembrane region" description="Helical" evidence="9">
    <location>
        <begin position="162"/>
        <end position="181"/>
    </location>
</feature>
<evidence type="ECO:0000256" key="1">
    <source>
        <dbReference type="ARBA" id="ARBA00004651"/>
    </source>
</evidence>
<keyword evidence="5 8" id="KW-0812">Transmembrane</keyword>
<proteinExistence type="inferred from homology"/>
<dbReference type="Proteomes" id="UP000037109">
    <property type="component" value="Unassembled WGS sequence"/>
</dbReference>
<dbReference type="PRINTS" id="PR01437">
    <property type="entry name" value="NUOXDRDTASE4"/>
</dbReference>
<evidence type="ECO:0000256" key="4">
    <source>
        <dbReference type="ARBA" id="ARBA00022475"/>
    </source>
</evidence>
<dbReference type="PATRIC" id="fig|1459.3.peg.1374"/>
<gene>
    <name evidence="11" type="ORF">AF332_06475</name>
</gene>
<evidence type="ECO:0000256" key="8">
    <source>
        <dbReference type="RuleBase" id="RU000320"/>
    </source>
</evidence>
<feature type="domain" description="NADH:quinone oxidoreductase/Mrp antiporter transmembrane" evidence="10">
    <location>
        <begin position="128"/>
        <end position="420"/>
    </location>
</feature>
<accession>A0A0M0G9D8</accession>
<keyword evidence="12" id="KW-1185">Reference proteome</keyword>
<dbReference type="GO" id="GO:0016491">
    <property type="term" value="F:oxidoreductase activity"/>
    <property type="evidence" value="ECO:0007669"/>
    <property type="project" value="UniProtKB-KW"/>
</dbReference>
<keyword evidence="6 9" id="KW-1133">Transmembrane helix</keyword>
<feature type="transmembrane region" description="Helical" evidence="9">
    <location>
        <begin position="409"/>
        <end position="430"/>
    </location>
</feature>
<dbReference type="EMBL" id="LGUF01000007">
    <property type="protein sequence ID" value="KON86505.1"/>
    <property type="molecule type" value="Genomic_DNA"/>
</dbReference>
<dbReference type="Pfam" id="PF00361">
    <property type="entry name" value="Proton_antipo_M"/>
    <property type="match status" value="1"/>
</dbReference>
<organism evidence="11 12">
    <name type="scientific">Sporosarcina globispora</name>
    <name type="common">Bacillus globisporus</name>
    <dbReference type="NCBI Taxonomy" id="1459"/>
    <lineage>
        <taxon>Bacteria</taxon>
        <taxon>Bacillati</taxon>
        <taxon>Bacillota</taxon>
        <taxon>Bacilli</taxon>
        <taxon>Bacillales</taxon>
        <taxon>Caryophanaceae</taxon>
        <taxon>Sporosarcina</taxon>
    </lineage>
</organism>
<dbReference type="PANTHER" id="PTHR42703:SF1">
    <property type="entry name" value="NA(+)_H(+) ANTIPORTER SUBUNIT D1"/>
    <property type="match status" value="1"/>
</dbReference>
<comment type="similarity">
    <text evidence="2">Belongs to the CPA3 antiporters (TC 2.A.63) subunit D family.</text>
</comment>
<evidence type="ECO:0000313" key="12">
    <source>
        <dbReference type="Proteomes" id="UP000037109"/>
    </source>
</evidence>
<dbReference type="InterPro" id="IPR003918">
    <property type="entry name" value="NADH_UbQ_OxRdtase"/>
</dbReference>
<evidence type="ECO:0000256" key="5">
    <source>
        <dbReference type="ARBA" id="ARBA00022692"/>
    </source>
</evidence>
<feature type="transmembrane region" description="Helical" evidence="9">
    <location>
        <begin position="207"/>
        <end position="231"/>
    </location>
</feature>
<keyword evidence="4" id="KW-1003">Cell membrane</keyword>
<reference evidence="12" key="1">
    <citation type="submission" date="2015-07" db="EMBL/GenBank/DDBJ databases">
        <title>Fjat-10036 dsm4.</title>
        <authorList>
            <person name="Liu B."/>
            <person name="Wang J."/>
            <person name="Zhu Y."/>
            <person name="Liu G."/>
            <person name="Chen Q."/>
            <person name="Chen Z."/>
            <person name="Lan J."/>
            <person name="Che J."/>
            <person name="Ge C."/>
            <person name="Shi H."/>
            <person name="Pan Z."/>
            <person name="Liu X."/>
        </authorList>
    </citation>
    <scope>NUCLEOTIDE SEQUENCE [LARGE SCALE GENOMIC DNA]</scope>
    <source>
        <strain evidence="12">DSM 4</strain>
    </source>
</reference>
<feature type="transmembrane region" description="Helical" evidence="9">
    <location>
        <begin position="303"/>
        <end position="321"/>
    </location>
</feature>
<comment type="subcellular location">
    <subcellularLocation>
        <location evidence="1">Cell membrane</location>
        <topology evidence="1">Multi-pass membrane protein</topology>
    </subcellularLocation>
    <subcellularLocation>
        <location evidence="8">Membrane</location>
        <topology evidence="8">Multi-pass membrane protein</topology>
    </subcellularLocation>
</comment>
<feature type="transmembrane region" description="Helical" evidence="9">
    <location>
        <begin position="371"/>
        <end position="389"/>
    </location>
</feature>
<feature type="transmembrane region" description="Helical" evidence="9">
    <location>
        <begin position="6"/>
        <end position="23"/>
    </location>
</feature>
<dbReference type="EC" id="1.6.5.3" evidence="11"/>
<dbReference type="NCBIfam" id="NF005818">
    <property type="entry name" value="PRK07691.1"/>
    <property type="match status" value="1"/>
</dbReference>
<name>A0A0M0G9D8_SPOGL</name>
<evidence type="ECO:0000256" key="2">
    <source>
        <dbReference type="ARBA" id="ARBA00005346"/>
    </source>
</evidence>
<dbReference type="GO" id="GO:0008137">
    <property type="term" value="F:NADH dehydrogenase (ubiquinone) activity"/>
    <property type="evidence" value="ECO:0007669"/>
    <property type="project" value="InterPro"/>
</dbReference>
<dbReference type="AlphaFoldDB" id="A0A0M0G9D8"/>
<feature type="transmembrane region" description="Helical" evidence="9">
    <location>
        <begin position="107"/>
        <end position="124"/>
    </location>
</feature>
<keyword evidence="3" id="KW-0813">Transport</keyword>
<evidence type="ECO:0000256" key="7">
    <source>
        <dbReference type="ARBA" id="ARBA00023136"/>
    </source>
</evidence>
<dbReference type="STRING" id="1459.AF332_06475"/>
<dbReference type="GO" id="GO:0042773">
    <property type="term" value="P:ATP synthesis coupled electron transport"/>
    <property type="evidence" value="ECO:0007669"/>
    <property type="project" value="InterPro"/>
</dbReference>
<dbReference type="InterPro" id="IPR050586">
    <property type="entry name" value="CPA3_Na-H_Antiporter_D"/>
</dbReference>
<keyword evidence="11" id="KW-0560">Oxidoreductase</keyword>
<keyword evidence="7 9" id="KW-0472">Membrane</keyword>
<feature type="transmembrane region" description="Helical" evidence="9">
    <location>
        <begin position="68"/>
        <end position="95"/>
    </location>
</feature>
<feature type="transmembrane region" description="Helical" evidence="9">
    <location>
        <begin position="130"/>
        <end position="150"/>
    </location>
</feature>
<sequence>MINFLILPILIPLITGVLLIFAAKHVMLQRWVAGLSAVLSVIVSVLLVQKVKNDGIQTLNLSNWDAPFGITLVSDMVSALLVLTTSVIGLACVIYSFRGIDEDREKFYYYSAVNFLLVGVNGAFTTGDIFNLFVFFEVMLMSSYVLIVIGGTKIQLRESIKYLLVNVISSALFVIAVAYLYSVVGTLNMAHISARISEISEMGQPGIITVIAVLFLIVFGLKGAIFPLFFWLPGSYYAPPAPVLALFGALLTKVGVYSIARTYTLFFYQDGGFTQQLLTILAVATIILGVIGAIAYWDIKKIVIYNIIIAVGVILFGISAMTQDSLTGAIFYLIHDMNIKASLFMLVGIVAAITGTSNLRKISGLIKRYPGLGWTFFIAALSLSGIPPLSGFVGKLLIIKGGFESEHYWGAGIVLMSSLFVLFSIMKIFINGFWGTPRAYEGADKIPVKSMMIAPVILVAIAVLYGVGSEFVYPYISQAAETLANPSIYIEAVLKEY</sequence>
<feature type="transmembrane region" description="Helical" evidence="9">
    <location>
        <begin position="243"/>
        <end position="264"/>
    </location>
</feature>
<comment type="caution">
    <text evidence="11">The sequence shown here is derived from an EMBL/GenBank/DDBJ whole genome shotgun (WGS) entry which is preliminary data.</text>
</comment>
<dbReference type="OrthoDB" id="9811718at2"/>
<dbReference type="GO" id="GO:0015297">
    <property type="term" value="F:antiporter activity"/>
    <property type="evidence" value="ECO:0007669"/>
    <property type="project" value="UniProtKB-KW"/>
</dbReference>
<evidence type="ECO:0000256" key="6">
    <source>
        <dbReference type="ARBA" id="ARBA00022989"/>
    </source>
</evidence>
<dbReference type="GO" id="GO:0005886">
    <property type="term" value="C:plasma membrane"/>
    <property type="evidence" value="ECO:0007669"/>
    <property type="project" value="UniProtKB-SubCell"/>
</dbReference>
<feature type="transmembrane region" description="Helical" evidence="9">
    <location>
        <begin position="30"/>
        <end position="48"/>
    </location>
</feature>
<feature type="transmembrane region" description="Helical" evidence="9">
    <location>
        <begin position="276"/>
        <end position="296"/>
    </location>
</feature>
<evidence type="ECO:0000256" key="9">
    <source>
        <dbReference type="SAM" id="Phobius"/>
    </source>
</evidence>